<feature type="region of interest" description="Disordered" evidence="1">
    <location>
        <begin position="89"/>
        <end position="159"/>
    </location>
</feature>
<gene>
    <name evidence="2" type="ORF">V6N12_047628</name>
</gene>
<organism evidence="2 3">
    <name type="scientific">Hibiscus sabdariffa</name>
    <name type="common">roselle</name>
    <dbReference type="NCBI Taxonomy" id="183260"/>
    <lineage>
        <taxon>Eukaryota</taxon>
        <taxon>Viridiplantae</taxon>
        <taxon>Streptophyta</taxon>
        <taxon>Embryophyta</taxon>
        <taxon>Tracheophyta</taxon>
        <taxon>Spermatophyta</taxon>
        <taxon>Magnoliopsida</taxon>
        <taxon>eudicotyledons</taxon>
        <taxon>Gunneridae</taxon>
        <taxon>Pentapetalae</taxon>
        <taxon>rosids</taxon>
        <taxon>malvids</taxon>
        <taxon>Malvales</taxon>
        <taxon>Malvaceae</taxon>
        <taxon>Malvoideae</taxon>
        <taxon>Hibiscus</taxon>
    </lineage>
</organism>
<evidence type="ECO:0000256" key="1">
    <source>
        <dbReference type="SAM" id="MobiDB-lite"/>
    </source>
</evidence>
<reference evidence="2 3" key="1">
    <citation type="journal article" date="2024" name="G3 (Bethesda)">
        <title>Genome assembly of Hibiscus sabdariffa L. provides insights into metabolisms of medicinal natural products.</title>
        <authorList>
            <person name="Kim T."/>
        </authorList>
    </citation>
    <scope>NUCLEOTIDE SEQUENCE [LARGE SCALE GENOMIC DNA]</scope>
    <source>
        <strain evidence="2">TK-2024</strain>
        <tissue evidence="2">Old leaves</tissue>
    </source>
</reference>
<proteinExistence type="predicted"/>
<feature type="compositionally biased region" description="Basic and acidic residues" evidence="1">
    <location>
        <begin position="99"/>
        <end position="130"/>
    </location>
</feature>
<sequence>MCSIGALEDKLKKSTKDAPIPAYTWTFEPAVPACGWTDMVAEMLQHIGVQNRQSAEKDKAAKIFCCSHGTPAGIVPHVKGIFPYSIRAQNPRTPPIKGTLKELKDKTERELGRKEKEEKVEKGDLRERRLAAASSSTSRNHHCRAPSKGFVASWEGQQA</sequence>
<keyword evidence="3" id="KW-1185">Reference proteome</keyword>
<protein>
    <submittedName>
        <fullName evidence="2">Uncharacterized protein</fullName>
    </submittedName>
</protein>
<comment type="caution">
    <text evidence="2">The sequence shown here is derived from an EMBL/GenBank/DDBJ whole genome shotgun (WGS) entry which is preliminary data.</text>
</comment>
<dbReference type="EMBL" id="JBBPBM010000043">
    <property type="protein sequence ID" value="KAK8523095.1"/>
    <property type="molecule type" value="Genomic_DNA"/>
</dbReference>
<evidence type="ECO:0000313" key="3">
    <source>
        <dbReference type="Proteomes" id="UP001472677"/>
    </source>
</evidence>
<accession>A0ABR2CVA0</accession>
<dbReference type="Proteomes" id="UP001472677">
    <property type="component" value="Unassembled WGS sequence"/>
</dbReference>
<name>A0ABR2CVA0_9ROSI</name>
<evidence type="ECO:0000313" key="2">
    <source>
        <dbReference type="EMBL" id="KAK8523095.1"/>
    </source>
</evidence>